<protein>
    <recommendedName>
        <fullName evidence="4">5-methylthioadenosine/S-adenosylhomocysteine deaminase</fullName>
        <shortName evidence="4">MTA/SAH deaminase</shortName>
        <ecNumber evidence="4">3.5.4.28</ecNumber>
        <ecNumber evidence="4">3.5.4.31</ecNumber>
    </recommendedName>
</protein>
<evidence type="ECO:0000256" key="2">
    <source>
        <dbReference type="ARBA" id="ARBA00022801"/>
    </source>
</evidence>
<dbReference type="PANTHER" id="PTHR43794:SF11">
    <property type="entry name" value="AMIDOHYDROLASE-RELATED DOMAIN-CONTAINING PROTEIN"/>
    <property type="match status" value="1"/>
</dbReference>
<organism evidence="6 7">
    <name type="scientific">Candidatus Falkowbacteria bacterium RIFOXYD2_FULL_34_120</name>
    <dbReference type="NCBI Taxonomy" id="1798007"/>
    <lineage>
        <taxon>Bacteria</taxon>
        <taxon>Candidatus Falkowiibacteriota</taxon>
    </lineage>
</organism>
<feature type="domain" description="Amidohydrolase-related" evidence="5">
    <location>
        <begin position="58"/>
        <end position="409"/>
    </location>
</feature>
<reference evidence="6 7" key="1">
    <citation type="journal article" date="2016" name="Nat. Commun.">
        <title>Thousands of microbial genomes shed light on interconnected biogeochemical processes in an aquifer system.</title>
        <authorList>
            <person name="Anantharaman K."/>
            <person name="Brown C.T."/>
            <person name="Hug L.A."/>
            <person name="Sharon I."/>
            <person name="Castelle C.J."/>
            <person name="Probst A.J."/>
            <person name="Thomas B.C."/>
            <person name="Singh A."/>
            <person name="Wilkins M.J."/>
            <person name="Karaoz U."/>
            <person name="Brodie E.L."/>
            <person name="Williams K.H."/>
            <person name="Hubbard S.S."/>
            <person name="Banfield J.F."/>
        </authorList>
    </citation>
    <scope>NUCLEOTIDE SEQUENCE [LARGE SCALE GENOMIC DNA]</scope>
</reference>
<dbReference type="InterPro" id="IPR050287">
    <property type="entry name" value="MTA/SAH_deaminase"/>
</dbReference>
<feature type="binding site" evidence="4">
    <location>
        <position position="189"/>
    </location>
    <ligand>
        <name>substrate</name>
    </ligand>
</feature>
<comment type="caution">
    <text evidence="4">Lacks conserved residue(s) required for the propagation of feature annotation.</text>
</comment>
<accession>A0A1F5TN53</accession>
<evidence type="ECO:0000313" key="7">
    <source>
        <dbReference type="Proteomes" id="UP000177579"/>
    </source>
</evidence>
<comment type="catalytic activity">
    <reaction evidence="4">
        <text>S-methyl-5'-thioadenosine + H2O + H(+) = S-methyl-5'-thioinosine + NH4(+)</text>
        <dbReference type="Rhea" id="RHEA:25025"/>
        <dbReference type="ChEBI" id="CHEBI:15377"/>
        <dbReference type="ChEBI" id="CHEBI:15378"/>
        <dbReference type="ChEBI" id="CHEBI:17509"/>
        <dbReference type="ChEBI" id="CHEBI:28938"/>
        <dbReference type="ChEBI" id="CHEBI:48595"/>
        <dbReference type="EC" id="3.5.4.31"/>
    </reaction>
</comment>
<evidence type="ECO:0000256" key="3">
    <source>
        <dbReference type="ARBA" id="ARBA00022833"/>
    </source>
</evidence>
<feature type="binding site" evidence="4">
    <location>
        <position position="305"/>
    </location>
    <ligand>
        <name>substrate</name>
    </ligand>
</feature>
<dbReference type="FunFam" id="3.20.20.140:FF:000014">
    <property type="entry name" value="5-methylthioadenosine/S-adenosylhomocysteine deaminase"/>
    <property type="match status" value="1"/>
</dbReference>
<dbReference type="AlphaFoldDB" id="A0A1F5TN53"/>
<dbReference type="PANTHER" id="PTHR43794">
    <property type="entry name" value="AMINOHYDROLASE SSNA-RELATED"/>
    <property type="match status" value="1"/>
</dbReference>
<dbReference type="Gene3D" id="3.20.20.140">
    <property type="entry name" value="Metal-dependent hydrolases"/>
    <property type="match status" value="1"/>
</dbReference>
<dbReference type="EC" id="3.5.4.31" evidence="4"/>
<gene>
    <name evidence="4" type="primary">mtaD</name>
    <name evidence="6" type="ORF">A2531_00500</name>
</gene>
<feature type="binding site" evidence="4">
    <location>
        <position position="67"/>
    </location>
    <ligand>
        <name>Zn(2+)</name>
        <dbReference type="ChEBI" id="CHEBI:29105"/>
    </ligand>
</feature>
<keyword evidence="3 4" id="KW-0862">Zinc</keyword>
<dbReference type="GO" id="GO:0050270">
    <property type="term" value="F:S-adenosylhomocysteine deaminase activity"/>
    <property type="evidence" value="ECO:0007669"/>
    <property type="project" value="UniProtKB-UniRule"/>
</dbReference>
<feature type="binding site" evidence="4">
    <location>
        <position position="96"/>
    </location>
    <ligand>
        <name>substrate</name>
    </ligand>
</feature>
<dbReference type="SUPFAM" id="SSF51338">
    <property type="entry name" value="Composite domain of metallo-dependent hydrolases"/>
    <property type="match status" value="1"/>
</dbReference>
<evidence type="ECO:0000313" key="6">
    <source>
        <dbReference type="EMBL" id="OGF40316.1"/>
    </source>
</evidence>
<dbReference type="GO" id="GO:0090614">
    <property type="term" value="F:5'-methylthioadenosine deaminase activity"/>
    <property type="evidence" value="ECO:0007669"/>
    <property type="project" value="UniProtKB-UniRule"/>
</dbReference>
<dbReference type="Pfam" id="PF01979">
    <property type="entry name" value="Amidohydro_1"/>
    <property type="match status" value="1"/>
</dbReference>
<dbReference type="Gene3D" id="2.30.40.10">
    <property type="entry name" value="Urease, subunit C, domain 1"/>
    <property type="match status" value="1"/>
</dbReference>
<dbReference type="InterPro" id="IPR032466">
    <property type="entry name" value="Metal_Hydrolase"/>
</dbReference>
<evidence type="ECO:0000256" key="4">
    <source>
        <dbReference type="HAMAP-Rule" id="MF_01281"/>
    </source>
</evidence>
<dbReference type="InterPro" id="IPR006680">
    <property type="entry name" value="Amidohydro-rel"/>
</dbReference>
<comment type="caution">
    <text evidence="6">The sequence shown here is derived from an EMBL/GenBank/DDBJ whole genome shotgun (WGS) entry which is preliminary data.</text>
</comment>
<dbReference type="CDD" id="cd01298">
    <property type="entry name" value="ATZ_TRZ_like"/>
    <property type="match status" value="1"/>
</dbReference>
<name>A0A1F5TN53_9BACT</name>
<dbReference type="EMBL" id="MFGO01000031">
    <property type="protein sequence ID" value="OGF40316.1"/>
    <property type="molecule type" value="Genomic_DNA"/>
</dbReference>
<dbReference type="SUPFAM" id="SSF51556">
    <property type="entry name" value="Metallo-dependent hydrolases"/>
    <property type="match status" value="1"/>
</dbReference>
<keyword evidence="2 4" id="KW-0378">Hydrolase</keyword>
<comment type="similarity">
    <text evidence="4">Belongs to the metallo-dependent hydrolases superfamily. MTA/SAH deaminase family.</text>
</comment>
<comment type="catalytic activity">
    <reaction evidence="4">
        <text>S-adenosyl-L-homocysteine + H2O + H(+) = S-inosyl-L-homocysteine + NH4(+)</text>
        <dbReference type="Rhea" id="RHEA:20716"/>
        <dbReference type="ChEBI" id="CHEBI:15377"/>
        <dbReference type="ChEBI" id="CHEBI:15378"/>
        <dbReference type="ChEBI" id="CHEBI:28938"/>
        <dbReference type="ChEBI" id="CHEBI:57856"/>
        <dbReference type="ChEBI" id="CHEBI:57985"/>
        <dbReference type="EC" id="3.5.4.28"/>
    </reaction>
</comment>
<dbReference type="InterPro" id="IPR011059">
    <property type="entry name" value="Metal-dep_hydrolase_composite"/>
</dbReference>
<dbReference type="HAMAP" id="MF_01281">
    <property type="entry name" value="MTA_SAH_deamin"/>
    <property type="match status" value="1"/>
</dbReference>
<evidence type="ECO:0000256" key="1">
    <source>
        <dbReference type="ARBA" id="ARBA00022723"/>
    </source>
</evidence>
<comment type="cofactor">
    <cofactor evidence="4">
        <name>Zn(2+)</name>
        <dbReference type="ChEBI" id="CHEBI:29105"/>
    </cofactor>
    <text evidence="4">Binds 1 zinc ion per subunit.</text>
</comment>
<feature type="binding site" evidence="4">
    <location>
        <position position="219"/>
    </location>
    <ligand>
        <name>substrate</name>
    </ligand>
</feature>
<feature type="binding site" evidence="4">
    <location>
        <position position="69"/>
    </location>
    <ligand>
        <name>Zn(2+)</name>
        <dbReference type="ChEBI" id="CHEBI:29105"/>
    </ligand>
</feature>
<dbReference type="Proteomes" id="UP000177579">
    <property type="component" value="Unassembled WGS sequence"/>
</dbReference>
<dbReference type="InterPro" id="IPR023512">
    <property type="entry name" value="Deaminase_MtaD/DadD"/>
</dbReference>
<proteinExistence type="inferred from homology"/>
<feature type="binding site" evidence="4">
    <location>
        <position position="305"/>
    </location>
    <ligand>
        <name>Zn(2+)</name>
        <dbReference type="ChEBI" id="CHEBI:29105"/>
    </ligand>
</feature>
<dbReference type="EC" id="3.5.4.28" evidence="4"/>
<feature type="binding site" evidence="4">
    <location>
        <position position="216"/>
    </location>
    <ligand>
        <name>Zn(2+)</name>
        <dbReference type="ChEBI" id="CHEBI:29105"/>
    </ligand>
</feature>
<dbReference type="GO" id="GO:0046872">
    <property type="term" value="F:metal ion binding"/>
    <property type="evidence" value="ECO:0007669"/>
    <property type="project" value="UniProtKB-KW"/>
</dbReference>
<evidence type="ECO:0000259" key="5">
    <source>
        <dbReference type="Pfam" id="PF01979"/>
    </source>
</evidence>
<sequence>MNCDYIIKGRYILPVIDNKWIENGAVAVSGTDILAVGEACALEKKYKVKKVIDAGNSIVMPGLINTHTHAAMAYFRGLADDLPLIEWLENNIWPAERRHVNAKFIKRSGELAVLEMLKSGITCFNDMYFFEEVLGGVAERAGQRAILGEVILDFPAPSAKNPQEAIQKTLDQIEEFKKSELIDVAFAPHSIYACSRENLEKINELALANNTLVHIHISETEKELSDALEKYEKTPIEYLNDLNLLSERTVAIHSVWLKKGDFDILKEKNVKISHNPISNMKLASGISPIIEMTREHGITVGLGTDGAASNNTLDLFSEMKMCSMLHKITGLNPEILNAYEIVKMATIDAARVLGKENHLGSLEAGKKADIITINLDKPHLTPIYNPFSHLVYCVEAQDVENVMVNGKMVMCKREVANMDEEMIIKEGELFRIKN</sequence>
<keyword evidence="1 4" id="KW-0479">Metal-binding</keyword>
<comment type="function">
    <text evidence="4">Catalyzes the deamination of 5-methylthioadenosine and S-adenosyl-L-homocysteine into 5-methylthioinosine and S-inosyl-L-homocysteine, respectively. Is also able to deaminate adenosine.</text>
</comment>